<dbReference type="Proteomes" id="UP000197138">
    <property type="component" value="Unassembled WGS sequence"/>
</dbReference>
<feature type="compositionally biased region" description="Basic and acidic residues" evidence="1">
    <location>
        <begin position="93"/>
        <end position="111"/>
    </location>
</feature>
<dbReference type="AlphaFoldDB" id="A0A218Y036"/>
<reference evidence="3" key="1">
    <citation type="journal article" date="2017" name="Plant J.">
        <title>The pomegranate (Punica granatum L.) genome and the genomics of punicalagin biosynthesis.</title>
        <authorList>
            <person name="Qin G."/>
            <person name="Xu C."/>
            <person name="Ming R."/>
            <person name="Tang H."/>
            <person name="Guyot R."/>
            <person name="Kramer E.M."/>
            <person name="Hu Y."/>
            <person name="Yi X."/>
            <person name="Qi Y."/>
            <person name="Xu X."/>
            <person name="Gao Z."/>
            <person name="Pan H."/>
            <person name="Jian J."/>
            <person name="Tian Y."/>
            <person name="Yue Z."/>
            <person name="Xu Y."/>
        </authorList>
    </citation>
    <scope>NUCLEOTIDE SEQUENCE [LARGE SCALE GENOMIC DNA]</scope>
    <source>
        <strain evidence="3">cv. Dabenzi</strain>
    </source>
</reference>
<protein>
    <submittedName>
        <fullName evidence="2">Uncharacterized protein</fullName>
    </submittedName>
</protein>
<feature type="region of interest" description="Disordered" evidence="1">
    <location>
        <begin position="63"/>
        <end position="111"/>
    </location>
</feature>
<feature type="region of interest" description="Disordered" evidence="1">
    <location>
        <begin position="1"/>
        <end position="23"/>
    </location>
</feature>
<organism evidence="2 3">
    <name type="scientific">Punica granatum</name>
    <name type="common">Pomegranate</name>
    <dbReference type="NCBI Taxonomy" id="22663"/>
    <lineage>
        <taxon>Eukaryota</taxon>
        <taxon>Viridiplantae</taxon>
        <taxon>Streptophyta</taxon>
        <taxon>Embryophyta</taxon>
        <taxon>Tracheophyta</taxon>
        <taxon>Spermatophyta</taxon>
        <taxon>Magnoliopsida</taxon>
        <taxon>eudicotyledons</taxon>
        <taxon>Gunneridae</taxon>
        <taxon>Pentapetalae</taxon>
        <taxon>rosids</taxon>
        <taxon>malvids</taxon>
        <taxon>Myrtales</taxon>
        <taxon>Lythraceae</taxon>
        <taxon>Punica</taxon>
    </lineage>
</organism>
<evidence type="ECO:0000256" key="1">
    <source>
        <dbReference type="SAM" id="MobiDB-lite"/>
    </source>
</evidence>
<evidence type="ECO:0000313" key="2">
    <source>
        <dbReference type="EMBL" id="OWM90715.1"/>
    </source>
</evidence>
<gene>
    <name evidence="2" type="ORF">CDL15_Pgr021020</name>
</gene>
<comment type="caution">
    <text evidence="2">The sequence shown here is derived from an EMBL/GenBank/DDBJ whole genome shotgun (WGS) entry which is preliminary data.</text>
</comment>
<sequence length="111" mass="12368">MEEVLLFSSELKKNNSPVNRSTEMEAKKVQIRLESIPTLATDLTKQTMHENAKKKTRAADLFMSANNGARVSKSGMSGRRSADTDDGINRFGHRAEGEEGHAEDGVWRCCR</sequence>
<evidence type="ECO:0000313" key="3">
    <source>
        <dbReference type="Proteomes" id="UP000197138"/>
    </source>
</evidence>
<accession>A0A218Y036</accession>
<dbReference type="EMBL" id="MTKT01000544">
    <property type="protein sequence ID" value="OWM90715.1"/>
    <property type="molecule type" value="Genomic_DNA"/>
</dbReference>
<name>A0A218Y036_PUNGR</name>
<proteinExistence type="predicted"/>